<dbReference type="GO" id="GO:0016846">
    <property type="term" value="F:carbon-sulfur lyase activity"/>
    <property type="evidence" value="ECO:0007669"/>
    <property type="project" value="InterPro"/>
</dbReference>
<dbReference type="SUPFAM" id="SSF51316">
    <property type="entry name" value="Mss4-like"/>
    <property type="match status" value="1"/>
</dbReference>
<gene>
    <name evidence="6" type="ORF">FRF71_07545</name>
</gene>
<evidence type="ECO:0000256" key="2">
    <source>
        <dbReference type="ARBA" id="ARBA00022723"/>
    </source>
</evidence>
<evidence type="ECO:0000259" key="5">
    <source>
        <dbReference type="PROSITE" id="PS51891"/>
    </source>
</evidence>
<name>A0A5B8S4E2_9SPHN</name>
<dbReference type="GO" id="GO:0046872">
    <property type="term" value="F:metal ion binding"/>
    <property type="evidence" value="ECO:0007669"/>
    <property type="project" value="UniProtKB-KW"/>
</dbReference>
<dbReference type="InterPro" id="IPR011057">
    <property type="entry name" value="Mss4-like_sf"/>
</dbReference>
<dbReference type="Pfam" id="PF04828">
    <property type="entry name" value="GFA"/>
    <property type="match status" value="1"/>
</dbReference>
<keyword evidence="2" id="KW-0479">Metal-binding</keyword>
<keyword evidence="4" id="KW-0456">Lyase</keyword>
<evidence type="ECO:0000313" key="6">
    <source>
        <dbReference type="EMBL" id="QEA15998.1"/>
    </source>
</evidence>
<dbReference type="InterPro" id="IPR006913">
    <property type="entry name" value="CENP-V/GFA"/>
</dbReference>
<dbReference type="PANTHER" id="PTHR33337">
    <property type="entry name" value="GFA DOMAIN-CONTAINING PROTEIN"/>
    <property type="match status" value="1"/>
</dbReference>
<evidence type="ECO:0000313" key="7">
    <source>
        <dbReference type="Proteomes" id="UP000321172"/>
    </source>
</evidence>
<accession>A0A5B8S4E2</accession>
<evidence type="ECO:0000256" key="4">
    <source>
        <dbReference type="ARBA" id="ARBA00023239"/>
    </source>
</evidence>
<dbReference type="PROSITE" id="PS51891">
    <property type="entry name" value="CENP_V_GFA"/>
    <property type="match status" value="1"/>
</dbReference>
<protein>
    <submittedName>
        <fullName evidence="6">GFA family protein</fullName>
    </submittedName>
</protein>
<dbReference type="EMBL" id="CP042345">
    <property type="protein sequence ID" value="QEA15998.1"/>
    <property type="molecule type" value="Genomic_DNA"/>
</dbReference>
<evidence type="ECO:0000256" key="1">
    <source>
        <dbReference type="ARBA" id="ARBA00005495"/>
    </source>
</evidence>
<organism evidence="6 7">
    <name type="scientific">Novosphingobium ginsenosidimutans</name>
    <dbReference type="NCBI Taxonomy" id="1176536"/>
    <lineage>
        <taxon>Bacteria</taxon>
        <taxon>Pseudomonadati</taxon>
        <taxon>Pseudomonadota</taxon>
        <taxon>Alphaproteobacteria</taxon>
        <taxon>Sphingomonadales</taxon>
        <taxon>Sphingomonadaceae</taxon>
        <taxon>Novosphingobium</taxon>
    </lineage>
</organism>
<keyword evidence="3" id="KW-0862">Zinc</keyword>
<dbReference type="AlphaFoldDB" id="A0A5B8S4E2"/>
<keyword evidence="7" id="KW-1185">Reference proteome</keyword>
<dbReference type="OrthoDB" id="7186766at2"/>
<reference evidence="6 7" key="1">
    <citation type="journal article" date="2013" name="J. Microbiol. Biotechnol.">
        <title>Novosphingobium ginsenosidimutans sp. nov., with the ability to convert ginsenoside.</title>
        <authorList>
            <person name="Kim J.K."/>
            <person name="He D."/>
            <person name="Liu Q.M."/>
            <person name="Park H.Y."/>
            <person name="Jung M.S."/>
            <person name="Yoon M.H."/>
            <person name="Kim S.C."/>
            <person name="Im W.T."/>
        </authorList>
    </citation>
    <scope>NUCLEOTIDE SEQUENCE [LARGE SCALE GENOMIC DNA]</scope>
    <source>
        <strain evidence="6 7">FW-6</strain>
    </source>
</reference>
<proteinExistence type="inferred from homology"/>
<dbReference type="Gene3D" id="3.90.1590.10">
    <property type="entry name" value="glutathione-dependent formaldehyde- activating enzyme (gfa)"/>
    <property type="match status" value="1"/>
</dbReference>
<dbReference type="Proteomes" id="UP000321172">
    <property type="component" value="Chromosome"/>
</dbReference>
<dbReference type="RefSeq" id="WP_147090030.1">
    <property type="nucleotide sequence ID" value="NZ_BAABJD010000001.1"/>
</dbReference>
<feature type="domain" description="CENP-V/GFA" evidence="5">
    <location>
        <begin position="8"/>
        <end position="121"/>
    </location>
</feature>
<sequence>MQRIERQITGGCQCGVLRYAASAVMDNAHLCHCRMCQKAVGGLFAALVAVPREALAWTRGQPSRWRSSAEVDRGFCGQCGTPLFYENVTGAHVSVTLGSLDDPAAFKPVTHDGIEGRMPWFFDLAQVPDFGETEQPSQADWAAAIKVSNRQHPDHDTERWPQ</sequence>
<evidence type="ECO:0000256" key="3">
    <source>
        <dbReference type="ARBA" id="ARBA00022833"/>
    </source>
</evidence>
<comment type="similarity">
    <text evidence="1">Belongs to the Gfa family.</text>
</comment>
<dbReference type="PANTHER" id="PTHR33337:SF40">
    <property type="entry name" value="CENP-V_GFA DOMAIN-CONTAINING PROTEIN-RELATED"/>
    <property type="match status" value="1"/>
</dbReference>
<dbReference type="KEGG" id="ngf:FRF71_07545"/>